<dbReference type="Proteomes" id="UP000004978">
    <property type="component" value="Unassembled WGS sequence"/>
</dbReference>
<keyword evidence="1" id="KW-0812">Transmembrane</keyword>
<organism evidence="2 3">
    <name type="scientific">Mycoplasmopsis columbina SF7</name>
    <dbReference type="NCBI Taxonomy" id="1037410"/>
    <lineage>
        <taxon>Bacteria</taxon>
        <taxon>Bacillati</taxon>
        <taxon>Mycoplasmatota</taxon>
        <taxon>Mycoplasmoidales</taxon>
        <taxon>Metamycoplasmataceae</taxon>
        <taxon>Mycoplasmopsis</taxon>
    </lineage>
</organism>
<protein>
    <submittedName>
        <fullName evidence="2">Uncharacterized protein</fullName>
    </submittedName>
</protein>
<dbReference type="AlphaFoldDB" id="F9UJP4"/>
<dbReference type="STRING" id="1037410.MCSF7_00451"/>
<evidence type="ECO:0000313" key="3">
    <source>
        <dbReference type="Proteomes" id="UP000004978"/>
    </source>
</evidence>
<gene>
    <name evidence="2" type="ORF">MCSF7_00451</name>
</gene>
<proteinExistence type="predicted"/>
<feature type="transmembrane region" description="Helical" evidence="1">
    <location>
        <begin position="121"/>
        <end position="142"/>
    </location>
</feature>
<evidence type="ECO:0000313" key="2">
    <source>
        <dbReference type="EMBL" id="EGV00425.1"/>
    </source>
</evidence>
<feature type="transmembrane region" description="Helical" evidence="1">
    <location>
        <begin position="148"/>
        <end position="171"/>
    </location>
</feature>
<dbReference type="RefSeq" id="WP_006608511.1">
    <property type="nucleotide sequence ID" value="NZ_AFXA01000008.1"/>
</dbReference>
<feature type="transmembrane region" description="Helical" evidence="1">
    <location>
        <begin position="12"/>
        <end position="32"/>
    </location>
</feature>
<reference evidence="2 3" key="1">
    <citation type="journal article" date="2013" name="Genome Announc.">
        <title>Genome Sequence of Mycoplasma columbinum Strain SF7.</title>
        <authorList>
            <person name="Guo Z."/>
            <person name="Xu X."/>
            <person name="Zheng Q."/>
            <person name="Li T."/>
            <person name="Kuang S."/>
            <person name="Zhang Z."/>
            <person name="Chen Y."/>
            <person name="Lu X."/>
            <person name="Zhou R."/>
            <person name="Bi D."/>
            <person name="Jin H."/>
        </authorList>
    </citation>
    <scope>NUCLEOTIDE SEQUENCE [LARGE SCALE GENOMIC DNA]</scope>
    <source>
        <strain evidence="2 3">SF7</strain>
    </source>
</reference>
<keyword evidence="1" id="KW-0472">Membrane</keyword>
<keyword evidence="1" id="KW-1133">Transmembrane helix</keyword>
<keyword evidence="3" id="KW-1185">Reference proteome</keyword>
<sequence>MKRKINKKGIIIFLNSFAILFIVLSFAFYPAINEILKWISKTTLDKNGENIVPYGTTNFLVFVKHFAILWAISLFFYLYSLGVLLAEKNSFSKALIPLLFIKKIKFQDDPKERNKYISLSLAFLIFIVFLALLIHIIFNISLVYKQELIIAIPFTLLFAGITIVTPILLYLY</sequence>
<dbReference type="EMBL" id="AFXA01000008">
    <property type="protein sequence ID" value="EGV00425.1"/>
    <property type="molecule type" value="Genomic_DNA"/>
</dbReference>
<evidence type="ECO:0000256" key="1">
    <source>
        <dbReference type="SAM" id="Phobius"/>
    </source>
</evidence>
<name>F9UJP4_9BACT</name>
<feature type="transmembrane region" description="Helical" evidence="1">
    <location>
        <begin position="67"/>
        <end position="86"/>
    </location>
</feature>
<comment type="caution">
    <text evidence="2">The sequence shown here is derived from an EMBL/GenBank/DDBJ whole genome shotgun (WGS) entry which is preliminary data.</text>
</comment>
<accession>F9UJP4</accession>